<evidence type="ECO:0000313" key="1">
    <source>
        <dbReference type="EMBL" id="MTG98920.1"/>
    </source>
</evidence>
<proteinExistence type="predicted"/>
<dbReference type="RefSeq" id="WP_155092931.1">
    <property type="nucleotide sequence ID" value="NZ_CP102754.1"/>
</dbReference>
<gene>
    <name evidence="1" type="ORF">GJV76_12400</name>
</gene>
<protein>
    <recommendedName>
        <fullName evidence="3">WG repeat-containing protein</fullName>
    </recommendedName>
</protein>
<comment type="caution">
    <text evidence="1">The sequence shown here is derived from an EMBL/GenBank/DDBJ whole genome shotgun (WGS) entry which is preliminary data.</text>
</comment>
<accession>A0A6I3LNM6</accession>
<organism evidence="1 2">
    <name type="scientific">Myroides albus</name>
    <dbReference type="NCBI Taxonomy" id="2562892"/>
    <lineage>
        <taxon>Bacteria</taxon>
        <taxon>Pseudomonadati</taxon>
        <taxon>Bacteroidota</taxon>
        <taxon>Flavobacteriia</taxon>
        <taxon>Flavobacteriales</taxon>
        <taxon>Flavobacteriaceae</taxon>
        <taxon>Myroides</taxon>
    </lineage>
</organism>
<reference evidence="1 2" key="1">
    <citation type="submission" date="2019-11" db="EMBL/GenBank/DDBJ databases">
        <title>Genome of Strain BIT-d1.</title>
        <authorList>
            <person name="Yang Y."/>
        </authorList>
    </citation>
    <scope>NUCLEOTIDE SEQUENCE [LARGE SCALE GENOMIC DNA]</scope>
    <source>
        <strain evidence="1 2">BIT-d1</strain>
    </source>
</reference>
<dbReference type="OrthoDB" id="697275at2"/>
<dbReference type="EMBL" id="WMJX01000034">
    <property type="protein sequence ID" value="MTG98920.1"/>
    <property type="molecule type" value="Genomic_DNA"/>
</dbReference>
<evidence type="ECO:0000313" key="2">
    <source>
        <dbReference type="Proteomes" id="UP000438760"/>
    </source>
</evidence>
<keyword evidence="2" id="KW-1185">Reference proteome</keyword>
<dbReference type="Proteomes" id="UP000438760">
    <property type="component" value="Unassembled WGS sequence"/>
</dbReference>
<dbReference type="AlphaFoldDB" id="A0A6I3LNM6"/>
<name>A0A6I3LNM6_9FLAO</name>
<sequence>MRKLAFFLMFIASVQVIGQTKDTWTTFYNESEELLGYKNSQGEVMITPRFTPYMTAYRFDDIAGVNELVNESYESYYLLKDGTKIGQDSLYIFDNTFDCEQEGLIRFVNKETNLVGMFDAKGNVAIPAVYSALSKSNNSLIIGLKNATREYWDEGNHSGCNHYSLVGGETVLLTKENKVLIENFDIGDKSIDLYNYKVSENPEEHKNTIMFQGTDGQYYYFTDLEAAFDDFVHQELLDDPTIENLLKHSYLSYYSYDYNKQMPNSLVPTAFLKSNKKTIEKYLKTINGAKKEDYYIRSESSAPFSFAEVKELEQYFNNCNEWRMAKYPILVLGIDSASALNKKWRNKNLTFIYLNGQFHLIQVIL</sequence>
<evidence type="ECO:0008006" key="3">
    <source>
        <dbReference type="Google" id="ProtNLM"/>
    </source>
</evidence>